<name>A0A2S7FF53_CLOBU</name>
<evidence type="ECO:0008006" key="3">
    <source>
        <dbReference type="Google" id="ProtNLM"/>
    </source>
</evidence>
<comment type="caution">
    <text evidence="1">The sequence shown here is derived from an EMBL/GenBank/DDBJ whole genome shotgun (WGS) entry which is preliminary data.</text>
</comment>
<accession>A0A2S7FF53</accession>
<dbReference type="Proteomes" id="UP000238081">
    <property type="component" value="Unassembled WGS sequence"/>
</dbReference>
<dbReference type="EMBL" id="LRDH01000002">
    <property type="protein sequence ID" value="PPV17762.1"/>
    <property type="molecule type" value="Genomic_DNA"/>
</dbReference>
<proteinExistence type="predicted"/>
<evidence type="ECO:0000313" key="2">
    <source>
        <dbReference type="Proteomes" id="UP000238081"/>
    </source>
</evidence>
<organism evidence="1 2">
    <name type="scientific">Clostridium butyricum</name>
    <dbReference type="NCBI Taxonomy" id="1492"/>
    <lineage>
        <taxon>Bacteria</taxon>
        <taxon>Bacillati</taxon>
        <taxon>Bacillota</taxon>
        <taxon>Clostridia</taxon>
        <taxon>Eubacteriales</taxon>
        <taxon>Clostridiaceae</taxon>
        <taxon>Clostridium</taxon>
    </lineage>
</organism>
<dbReference type="InterPro" id="IPR025051">
    <property type="entry name" value="DUF3990"/>
</dbReference>
<gene>
    <name evidence="1" type="ORF">AWN73_07095</name>
</gene>
<evidence type="ECO:0000313" key="1">
    <source>
        <dbReference type="EMBL" id="PPV17762.1"/>
    </source>
</evidence>
<protein>
    <recommendedName>
        <fullName evidence="3">DUF3990 domain-containing protein</fullName>
    </recommendedName>
</protein>
<dbReference type="Pfam" id="PF13151">
    <property type="entry name" value="DUF3990"/>
    <property type="match status" value="1"/>
</dbReference>
<sequence length="95" mass="11482">MREVDKVKIFTEPDEEWLDFVYENRNGKYSEDIFDIVYGPVADDTIDRTFITYEAGLYTKEETLKKLKVKKLYNQMTFLTEKALKYIRYVDKFQV</sequence>
<dbReference type="AlphaFoldDB" id="A0A2S7FF53"/>
<reference evidence="1 2" key="1">
    <citation type="submission" date="2016-01" db="EMBL/GenBank/DDBJ databases">
        <title>Characterization of the Clostridium difficile lineages that are prevalent in Hong Kong and China.</title>
        <authorList>
            <person name="Kwok J.S.-L."/>
            <person name="Lam W.-Y."/>
            <person name="Ip M."/>
            <person name="Chan T.-F."/>
            <person name="Hawkey P.M."/>
            <person name="Tsui S.K.-W."/>
        </authorList>
    </citation>
    <scope>NUCLEOTIDE SEQUENCE [LARGE SCALE GENOMIC DNA]</scope>
    <source>
        <strain evidence="1 2">300064</strain>
    </source>
</reference>